<proteinExistence type="predicted"/>
<dbReference type="RefSeq" id="WP_087140493.1">
    <property type="nucleotide sequence ID" value="NZ_FUIE01000044.1"/>
</dbReference>
<dbReference type="OrthoDB" id="9807155at2"/>
<dbReference type="PANTHER" id="PTHR12131:SF1">
    <property type="entry name" value="ATP-DEPENDENT RNA HELICASE SUPV3L1, MITOCHONDRIAL-RELATED"/>
    <property type="match status" value="1"/>
</dbReference>
<reference evidence="7 8" key="1">
    <citation type="submission" date="2017-02" db="EMBL/GenBank/DDBJ databases">
        <authorList>
            <person name="Peterson S.W."/>
        </authorList>
    </citation>
    <scope>NUCLEOTIDE SEQUENCE [LARGE SCALE GENOMIC DNA]</scope>
    <source>
        <strain evidence="7 8">3F5N</strain>
    </source>
</reference>
<evidence type="ECO:0000313" key="7">
    <source>
        <dbReference type="EMBL" id="SJM61276.1"/>
    </source>
</evidence>
<protein>
    <submittedName>
        <fullName evidence="7">ATP-DEPENDENT DNA HELICASE</fullName>
    </submittedName>
</protein>
<evidence type="ECO:0000256" key="5">
    <source>
        <dbReference type="SAM" id="MobiDB-lite"/>
    </source>
</evidence>
<sequence>MSDRSAGMAPSRVTAILGPTNTGKTHLAVERMLGHASGTIGLPLRLLAREIYERIVKRRGAASVALITGEEKIVPPRPAYFVCTVEAMPLERSVDFLAVDEIQLVADPERGHVFTQRLLHARGRFETMFLGAGTMAPLMRSLVPDAEIVTRDRLSTLSYAGSKKLTRLPRRSAVVAFSTEQVYAIAELLRRQRGGAAVVMGSLSPRTRNAQVELFQSGEVDFLVATDAIGMGLNMDVDHVAFAGLRKFDGRRTRWLHAAEIGQIAGRAGRHLRDGTFGVTGEAEELDEDLVEQVVEHRFDPVEAAEWRSGRLDFDTLPDLLRSLTVTPDRHGLRLTAQALDETLLRRFAADEDVKKIARSRGALMRLWEACQLPDFQKTTLDEHARLSKEIFTALTSRRGRLTEDWVAPRFNDLDRDDGQIDQLSARLSGVRTLSYIANRPDWMAGAQEWRDRTKALEERLSDVLHERLTARFVDRRTAALMRALNVRSDVLAGVADDGEVTVEGEVVGHLDGVYFTVDAGGSALADRALRQAATRAVGPEVARRLGRLAADEDAAFSVMPDGGVLWTDALTGRIINEDPFSPRVRLLGELGPVPARERAERRMEAWLAGEAGRALKPLKRLRHAIESGALTGLPRGLAFRLIEAGGLIPRREVERDLAALSQHERRTLKTFAIRVGAHSVWLPGVMKPRGAALAQAFLPREATQGLAGDGLLILPEPPPSARALSAFGRRAIGRWTAPVEALEAFAEAQRAAGKAPLSDEALNALGWTADQAKAIQAALRTPRAEQAPRSGKPAPPPKDSPFAALAQLTQPPRPAAPAKPKAARRPRRRPRRPGAQTAAQPTAQSTE</sequence>
<dbReference type="Pfam" id="PF00271">
    <property type="entry name" value="Helicase_C"/>
    <property type="match status" value="1"/>
</dbReference>
<name>A0A1R4FZC8_BREDI</name>
<dbReference type="InterPro" id="IPR001650">
    <property type="entry name" value="Helicase_C-like"/>
</dbReference>
<dbReference type="InterPro" id="IPR050699">
    <property type="entry name" value="RNA-DNA_Helicase"/>
</dbReference>
<dbReference type="InterPro" id="IPR055206">
    <property type="entry name" value="DEXQc_SUV3"/>
</dbReference>
<dbReference type="InterPro" id="IPR027417">
    <property type="entry name" value="P-loop_NTPase"/>
</dbReference>
<keyword evidence="3 7" id="KW-0347">Helicase</keyword>
<dbReference type="SMART" id="SM00490">
    <property type="entry name" value="HELICc"/>
    <property type="match status" value="1"/>
</dbReference>
<feature type="region of interest" description="Disordered" evidence="5">
    <location>
        <begin position="781"/>
        <end position="848"/>
    </location>
</feature>
<dbReference type="PANTHER" id="PTHR12131">
    <property type="entry name" value="ATP-DEPENDENT RNA AND DNA HELICASE"/>
    <property type="match status" value="1"/>
</dbReference>
<keyword evidence="4" id="KW-0067">ATP-binding</keyword>
<evidence type="ECO:0000256" key="2">
    <source>
        <dbReference type="ARBA" id="ARBA00022801"/>
    </source>
</evidence>
<evidence type="ECO:0000313" key="8">
    <source>
        <dbReference type="Proteomes" id="UP000195766"/>
    </source>
</evidence>
<evidence type="ECO:0000256" key="4">
    <source>
        <dbReference type="ARBA" id="ARBA00022840"/>
    </source>
</evidence>
<dbReference type="GO" id="GO:0004386">
    <property type="term" value="F:helicase activity"/>
    <property type="evidence" value="ECO:0007669"/>
    <property type="project" value="UniProtKB-KW"/>
</dbReference>
<feature type="domain" description="Helicase C-terminal" evidence="6">
    <location>
        <begin position="160"/>
        <end position="325"/>
    </location>
</feature>
<dbReference type="Gene3D" id="3.40.50.300">
    <property type="entry name" value="P-loop containing nucleotide triphosphate hydrolases"/>
    <property type="match status" value="2"/>
</dbReference>
<organism evidence="7 8">
    <name type="scientific">Brevundimonas diminuta 3F5N</name>
    <dbReference type="NCBI Taxonomy" id="1255603"/>
    <lineage>
        <taxon>Bacteria</taxon>
        <taxon>Pseudomonadati</taxon>
        <taxon>Pseudomonadota</taxon>
        <taxon>Alphaproteobacteria</taxon>
        <taxon>Caulobacterales</taxon>
        <taxon>Caulobacteraceae</taxon>
        <taxon>Brevundimonas</taxon>
    </lineage>
</organism>
<dbReference type="GO" id="GO:0005524">
    <property type="term" value="F:ATP binding"/>
    <property type="evidence" value="ECO:0007669"/>
    <property type="project" value="UniProtKB-KW"/>
</dbReference>
<keyword evidence="1" id="KW-0547">Nucleotide-binding</keyword>
<dbReference type="EMBL" id="FUIE01000044">
    <property type="protein sequence ID" value="SJM61276.1"/>
    <property type="molecule type" value="Genomic_DNA"/>
</dbReference>
<dbReference type="Pfam" id="PF22527">
    <property type="entry name" value="DEXQc_Suv3"/>
    <property type="match status" value="1"/>
</dbReference>
<gene>
    <name evidence="7" type="ORF">FM111_08185</name>
</gene>
<evidence type="ECO:0000259" key="6">
    <source>
        <dbReference type="PROSITE" id="PS51194"/>
    </source>
</evidence>
<dbReference type="SUPFAM" id="SSF52540">
    <property type="entry name" value="P-loop containing nucleoside triphosphate hydrolases"/>
    <property type="match status" value="2"/>
</dbReference>
<dbReference type="GO" id="GO:0016787">
    <property type="term" value="F:hydrolase activity"/>
    <property type="evidence" value="ECO:0007669"/>
    <property type="project" value="UniProtKB-KW"/>
</dbReference>
<dbReference type="Proteomes" id="UP000195766">
    <property type="component" value="Unassembled WGS sequence"/>
</dbReference>
<feature type="compositionally biased region" description="Basic residues" evidence="5">
    <location>
        <begin position="822"/>
        <end position="833"/>
    </location>
</feature>
<evidence type="ECO:0000256" key="1">
    <source>
        <dbReference type="ARBA" id="ARBA00022741"/>
    </source>
</evidence>
<feature type="compositionally biased region" description="Low complexity" evidence="5">
    <location>
        <begin position="834"/>
        <end position="848"/>
    </location>
</feature>
<dbReference type="PROSITE" id="PS51194">
    <property type="entry name" value="HELICASE_CTER"/>
    <property type="match status" value="1"/>
</dbReference>
<accession>A0A1R4FZC8</accession>
<evidence type="ECO:0000256" key="3">
    <source>
        <dbReference type="ARBA" id="ARBA00022806"/>
    </source>
</evidence>
<keyword evidence="2" id="KW-0378">Hydrolase</keyword>
<dbReference type="AlphaFoldDB" id="A0A1R4FZC8"/>